<dbReference type="RefSeq" id="XP_002952904.1">
    <property type="nucleotide sequence ID" value="XM_002952858.1"/>
</dbReference>
<organism evidence="3">
    <name type="scientific">Volvox carteri f. nagariensis</name>
    <dbReference type="NCBI Taxonomy" id="3068"/>
    <lineage>
        <taxon>Eukaryota</taxon>
        <taxon>Viridiplantae</taxon>
        <taxon>Chlorophyta</taxon>
        <taxon>core chlorophytes</taxon>
        <taxon>Chlorophyceae</taxon>
        <taxon>CS clade</taxon>
        <taxon>Chlamydomonadales</taxon>
        <taxon>Volvocaceae</taxon>
        <taxon>Volvox</taxon>
    </lineage>
</organism>
<accession>D8U2K6</accession>
<evidence type="ECO:0000313" key="2">
    <source>
        <dbReference type="EMBL" id="EFJ46154.1"/>
    </source>
</evidence>
<dbReference type="Proteomes" id="UP000001058">
    <property type="component" value="Unassembled WGS sequence"/>
</dbReference>
<dbReference type="GeneID" id="9627562"/>
<feature type="compositionally biased region" description="Acidic residues" evidence="1">
    <location>
        <begin position="145"/>
        <end position="154"/>
    </location>
</feature>
<feature type="compositionally biased region" description="Basic residues" evidence="1">
    <location>
        <begin position="160"/>
        <end position="177"/>
    </location>
</feature>
<feature type="region of interest" description="Disordered" evidence="1">
    <location>
        <begin position="137"/>
        <end position="198"/>
    </location>
</feature>
<dbReference type="InParanoid" id="D8U2K6"/>
<evidence type="ECO:0000313" key="3">
    <source>
        <dbReference type="Proteomes" id="UP000001058"/>
    </source>
</evidence>
<keyword evidence="3" id="KW-1185">Reference proteome</keyword>
<evidence type="ECO:0000256" key="1">
    <source>
        <dbReference type="SAM" id="MobiDB-lite"/>
    </source>
</evidence>
<proteinExistence type="predicted"/>
<reference evidence="2 3" key="1">
    <citation type="journal article" date="2010" name="Science">
        <title>Genomic analysis of organismal complexity in the multicellular green alga Volvox carteri.</title>
        <authorList>
            <person name="Prochnik S.E."/>
            <person name="Umen J."/>
            <person name="Nedelcu A.M."/>
            <person name="Hallmann A."/>
            <person name="Miller S.M."/>
            <person name="Nishii I."/>
            <person name="Ferris P."/>
            <person name="Kuo A."/>
            <person name="Mitros T."/>
            <person name="Fritz-Laylin L.K."/>
            <person name="Hellsten U."/>
            <person name="Chapman J."/>
            <person name="Simakov O."/>
            <person name="Rensing S.A."/>
            <person name="Terry A."/>
            <person name="Pangilinan J."/>
            <person name="Kapitonov V."/>
            <person name="Jurka J."/>
            <person name="Salamov A."/>
            <person name="Shapiro H."/>
            <person name="Schmutz J."/>
            <person name="Grimwood J."/>
            <person name="Lindquist E."/>
            <person name="Lucas S."/>
            <person name="Grigoriev I.V."/>
            <person name="Schmitt R."/>
            <person name="Kirk D."/>
            <person name="Rokhsar D.S."/>
        </authorList>
    </citation>
    <scope>NUCLEOTIDE SEQUENCE [LARGE SCALE GENOMIC DNA]</scope>
    <source>
        <strain evidence="3">f. Nagariensis / Eve</strain>
    </source>
</reference>
<protein>
    <submittedName>
        <fullName evidence="2">Uncharacterized protein</fullName>
    </submittedName>
</protein>
<feature type="compositionally biased region" description="Polar residues" evidence="1">
    <location>
        <begin position="23"/>
        <end position="37"/>
    </location>
</feature>
<dbReference type="KEGG" id="vcn:VOLCADRAFT_93614"/>
<gene>
    <name evidence="2" type="ORF">VOLCADRAFT_93614</name>
</gene>
<feature type="compositionally biased region" description="Low complexity" evidence="1">
    <location>
        <begin position="54"/>
        <end position="65"/>
    </location>
</feature>
<sequence length="293" mass="31200">MPKRGEEPGPTTRQQFIKKHPSGATSHPGPTSTSAPGSHSKKTAEQPPPPQHLTAATPWAAATPPSLNPSIAAPILQSGTDNDADGIGFSFGTDIRISDVDVDVDGDVDGCSSRRARVQQISGCVRALKLPCSVVSARTGRNTGGEEEEEEEDPKEQGRQKGRQKGLGRLRRRKRKHGDAGDDDDAVQARDDANDDVDPGRRRFKACLIRTRTALEASRAADEVKKLTGALFSQHRTGAASMAATSIDRFQASAGRETGSCSSWLESPRGDDDGTLYVGIRDGAPAAIEVHDF</sequence>
<name>D8U2K6_VOLCA</name>
<dbReference type="AlphaFoldDB" id="D8U2K6"/>
<feature type="region of interest" description="Disordered" evidence="1">
    <location>
        <begin position="1"/>
        <end position="94"/>
    </location>
</feature>
<dbReference type="EMBL" id="GL378353">
    <property type="protein sequence ID" value="EFJ46154.1"/>
    <property type="molecule type" value="Genomic_DNA"/>
</dbReference>